<dbReference type="InterPro" id="IPR013126">
    <property type="entry name" value="Hsp_70_fam"/>
</dbReference>
<dbReference type="Gene3D" id="3.30.420.40">
    <property type="match status" value="2"/>
</dbReference>
<dbReference type="Gene3D" id="3.90.640.10">
    <property type="entry name" value="Actin, Chain A, domain 4"/>
    <property type="match status" value="1"/>
</dbReference>
<evidence type="ECO:0000256" key="2">
    <source>
        <dbReference type="ARBA" id="ARBA00022840"/>
    </source>
</evidence>
<evidence type="ECO:0000256" key="3">
    <source>
        <dbReference type="SAM" id="Phobius"/>
    </source>
</evidence>
<keyword evidence="3" id="KW-0472">Membrane</keyword>
<keyword evidence="1" id="KW-0547">Nucleotide-binding</keyword>
<protein>
    <submittedName>
        <fullName evidence="4">Uncharacterized protein</fullName>
    </submittedName>
</protein>
<proteinExistence type="predicted"/>
<dbReference type="GO" id="GO:0005524">
    <property type="term" value="F:ATP binding"/>
    <property type="evidence" value="ECO:0007669"/>
    <property type="project" value="UniProtKB-KW"/>
</dbReference>
<feature type="transmembrane region" description="Helical" evidence="3">
    <location>
        <begin position="104"/>
        <end position="131"/>
    </location>
</feature>
<dbReference type="Proteomes" id="UP000626109">
    <property type="component" value="Unassembled WGS sequence"/>
</dbReference>
<name>A0A813KCB4_POLGL</name>
<dbReference type="Pfam" id="PF00012">
    <property type="entry name" value="HSP70"/>
    <property type="match status" value="1"/>
</dbReference>
<dbReference type="GO" id="GO:0140662">
    <property type="term" value="F:ATP-dependent protein folding chaperone"/>
    <property type="evidence" value="ECO:0007669"/>
    <property type="project" value="InterPro"/>
</dbReference>
<dbReference type="PANTHER" id="PTHR19375">
    <property type="entry name" value="HEAT SHOCK PROTEIN 70KDA"/>
    <property type="match status" value="1"/>
</dbReference>
<comment type="caution">
    <text evidence="4">The sequence shown here is derived from an EMBL/GenBank/DDBJ whole genome shotgun (WGS) entry which is preliminary data.</text>
</comment>
<keyword evidence="3" id="KW-1133">Transmembrane helix</keyword>
<sequence>MQCERANHTLSSTFRPPLRSTCSSRASITPAPGPVCARFEQFCIDYFRNSMGPVEKALGKAASTRRTFMNWCWLAARIPKAQAMIQEFFMGKETSRSVYPDEAVAFLVLCVFFYFLLLLFILVVLVCLCLFFKVSFWLVFCHLCFFVFSVSFVRVLVCLVVCLFP</sequence>
<gene>
    <name evidence="4" type="ORF">PGLA2088_LOCUS30593</name>
</gene>
<evidence type="ECO:0000256" key="1">
    <source>
        <dbReference type="ARBA" id="ARBA00022741"/>
    </source>
</evidence>
<evidence type="ECO:0000313" key="4">
    <source>
        <dbReference type="EMBL" id="CAE8698154.1"/>
    </source>
</evidence>
<feature type="transmembrane region" description="Helical" evidence="3">
    <location>
        <begin position="137"/>
        <end position="164"/>
    </location>
</feature>
<accession>A0A813KCB4</accession>
<dbReference type="EMBL" id="CAJNNW010028886">
    <property type="protein sequence ID" value="CAE8698154.1"/>
    <property type="molecule type" value="Genomic_DNA"/>
</dbReference>
<reference evidence="4" key="1">
    <citation type="submission" date="2021-02" db="EMBL/GenBank/DDBJ databases">
        <authorList>
            <person name="Dougan E. K."/>
            <person name="Rhodes N."/>
            <person name="Thang M."/>
            <person name="Chan C."/>
        </authorList>
    </citation>
    <scope>NUCLEOTIDE SEQUENCE</scope>
</reference>
<evidence type="ECO:0000313" key="5">
    <source>
        <dbReference type="Proteomes" id="UP000626109"/>
    </source>
</evidence>
<keyword evidence="2" id="KW-0067">ATP-binding</keyword>
<dbReference type="AlphaFoldDB" id="A0A813KCB4"/>
<keyword evidence="3" id="KW-0812">Transmembrane</keyword>
<organism evidence="4 5">
    <name type="scientific">Polarella glacialis</name>
    <name type="common">Dinoflagellate</name>
    <dbReference type="NCBI Taxonomy" id="89957"/>
    <lineage>
        <taxon>Eukaryota</taxon>
        <taxon>Sar</taxon>
        <taxon>Alveolata</taxon>
        <taxon>Dinophyceae</taxon>
        <taxon>Suessiales</taxon>
        <taxon>Suessiaceae</taxon>
        <taxon>Polarella</taxon>
    </lineage>
</organism>